<feature type="non-terminal residue" evidence="2">
    <location>
        <position position="314"/>
    </location>
</feature>
<dbReference type="OrthoDB" id="653598at2"/>
<dbReference type="Gene3D" id="1.25.40.390">
    <property type="match status" value="1"/>
</dbReference>
<evidence type="ECO:0000259" key="1">
    <source>
        <dbReference type="Pfam" id="PF14322"/>
    </source>
</evidence>
<dbReference type="EMBL" id="VJVZ01000040">
    <property type="protein sequence ID" value="TRW20803.1"/>
    <property type="molecule type" value="Genomic_DNA"/>
</dbReference>
<comment type="caution">
    <text evidence="2">The sequence shown here is derived from an EMBL/GenBank/DDBJ whole genome shotgun (WGS) entry which is preliminary data.</text>
</comment>
<evidence type="ECO:0000313" key="3">
    <source>
        <dbReference type="Proteomes" id="UP000320643"/>
    </source>
</evidence>
<accession>A0A552URE7</accession>
<gene>
    <name evidence="2" type="ORF">FMM05_20890</name>
</gene>
<dbReference type="Proteomes" id="UP000320643">
    <property type="component" value="Unassembled WGS sequence"/>
</dbReference>
<reference evidence="2 3" key="1">
    <citation type="submission" date="2019-07" db="EMBL/GenBank/DDBJ databases">
        <title>Flavobacterium sp. nov., isolated from glacier ice.</title>
        <authorList>
            <person name="Liu Q."/>
            <person name="Xin Y.-H."/>
        </authorList>
    </citation>
    <scope>NUCLEOTIDE SEQUENCE [LARGE SCALE GENOMIC DNA]</scope>
    <source>
        <strain evidence="2 3">ZT4R6</strain>
    </source>
</reference>
<dbReference type="SUPFAM" id="SSF48452">
    <property type="entry name" value="TPR-like"/>
    <property type="match status" value="1"/>
</dbReference>
<name>A0A552URE7_9FLAO</name>
<dbReference type="RefSeq" id="WP_143375364.1">
    <property type="nucleotide sequence ID" value="NZ_VJVZ01000040.1"/>
</dbReference>
<dbReference type="PROSITE" id="PS51257">
    <property type="entry name" value="PROKAR_LIPOPROTEIN"/>
    <property type="match status" value="1"/>
</dbReference>
<dbReference type="InterPro" id="IPR033985">
    <property type="entry name" value="SusD-like_N"/>
</dbReference>
<protein>
    <submittedName>
        <fullName evidence="2">RagB/SusD family nutrient uptake outer membrane protein</fullName>
    </submittedName>
</protein>
<feature type="domain" description="SusD-like N-terminal" evidence="1">
    <location>
        <begin position="20"/>
        <end position="223"/>
    </location>
</feature>
<proteinExistence type="predicted"/>
<keyword evidence="3" id="KW-1185">Reference proteome</keyword>
<dbReference type="AlphaFoldDB" id="A0A552URE7"/>
<sequence>MKKFILLITISTLLSCGKKLDLKPDSTLVLPKTAQDFENLLDNTGVMNITPALAQLSADEYYITSFTLYQSLQDPIIRNAYIWKPDVYEGETQLGDWRAPYSQIFYSNNVLDIMATQDITNDPEKQRIKGWALFDRAYAFYALVSTFSKAYNRQTANTDLGIPLKLSSDITMNVPRSSVEQAYDQIIKDALESSELLQQDIITGKKNRPSKVASYALLARVYLSMRDYGQAELYTDKCLALYSKLTDYNSLEIRRGSSFTYNSEETIYFTQQRVDYDRVTYGSGGLYSVDTALISLYSASDLRKDIYFTSNANG</sequence>
<organism evidence="2 3">
    <name type="scientific">Flavobacterium zepuense</name>
    <dbReference type="NCBI Taxonomy" id="2593302"/>
    <lineage>
        <taxon>Bacteria</taxon>
        <taxon>Pseudomonadati</taxon>
        <taxon>Bacteroidota</taxon>
        <taxon>Flavobacteriia</taxon>
        <taxon>Flavobacteriales</taxon>
        <taxon>Flavobacteriaceae</taxon>
        <taxon>Flavobacterium</taxon>
    </lineage>
</organism>
<dbReference type="InterPro" id="IPR011990">
    <property type="entry name" value="TPR-like_helical_dom_sf"/>
</dbReference>
<evidence type="ECO:0000313" key="2">
    <source>
        <dbReference type="EMBL" id="TRW20803.1"/>
    </source>
</evidence>
<dbReference type="Pfam" id="PF14322">
    <property type="entry name" value="SusD-like_3"/>
    <property type="match status" value="1"/>
</dbReference>